<evidence type="ECO:0000313" key="2">
    <source>
        <dbReference type="Proteomes" id="UP000468581"/>
    </source>
</evidence>
<organism evidence="1 2">
    <name type="scientific">Leptobacterium flavescens</name>
    <dbReference type="NCBI Taxonomy" id="472055"/>
    <lineage>
        <taxon>Bacteria</taxon>
        <taxon>Pseudomonadati</taxon>
        <taxon>Bacteroidota</taxon>
        <taxon>Flavobacteriia</taxon>
        <taxon>Flavobacteriales</taxon>
        <taxon>Flavobacteriaceae</taxon>
        <taxon>Leptobacterium</taxon>
    </lineage>
</organism>
<evidence type="ECO:0000313" key="1">
    <source>
        <dbReference type="EMBL" id="NER13558.1"/>
    </source>
</evidence>
<dbReference type="RefSeq" id="WP_163606594.1">
    <property type="nucleotide sequence ID" value="NZ_JAABOO010000002.1"/>
</dbReference>
<sequence length="147" mass="17778">MQKIKERIRQRIKEIQKEIKEAHKTCSESKYYLYEYKLRKVALLNFYKFLNCLPYFELKDVYSVLNSYQDEYRANWKFVGDMPVKKPYIENDIDLKIWEEEILIEIMKLKRFINGEQQEEQTKLEFVSGTEAAYTTRKGGHQTNKGN</sequence>
<gene>
    <name evidence="1" type="ORF">GWK08_08930</name>
</gene>
<accession>A0A6P0UNS3</accession>
<keyword evidence="2" id="KW-1185">Reference proteome</keyword>
<dbReference type="AlphaFoldDB" id="A0A6P0UNS3"/>
<dbReference type="EMBL" id="JAABOO010000002">
    <property type="protein sequence ID" value="NER13558.1"/>
    <property type="molecule type" value="Genomic_DNA"/>
</dbReference>
<comment type="caution">
    <text evidence="1">The sequence shown here is derived from an EMBL/GenBank/DDBJ whole genome shotgun (WGS) entry which is preliminary data.</text>
</comment>
<dbReference type="Proteomes" id="UP000468581">
    <property type="component" value="Unassembled WGS sequence"/>
</dbReference>
<proteinExistence type="predicted"/>
<protein>
    <submittedName>
        <fullName evidence="1">Uncharacterized protein</fullName>
    </submittedName>
</protein>
<reference evidence="1 2" key="1">
    <citation type="submission" date="2020-01" db="EMBL/GenBank/DDBJ databases">
        <title>Leptobacterium flavescens.</title>
        <authorList>
            <person name="Wang G."/>
        </authorList>
    </citation>
    <scope>NUCLEOTIDE SEQUENCE [LARGE SCALE GENOMIC DNA]</scope>
    <source>
        <strain evidence="1 2">KCTC 22160</strain>
    </source>
</reference>
<name>A0A6P0UNS3_9FLAO</name>